<protein>
    <recommendedName>
        <fullName evidence="2">histidine kinase</fullName>
        <ecNumber evidence="2">2.7.13.3</ecNumber>
    </recommendedName>
</protein>
<dbReference type="SMART" id="SM00448">
    <property type="entry name" value="REC"/>
    <property type="match status" value="1"/>
</dbReference>
<dbReference type="EC" id="2.7.13.3" evidence="2"/>
<evidence type="ECO:0000256" key="4">
    <source>
        <dbReference type="ARBA" id="ARBA00022679"/>
    </source>
</evidence>
<dbReference type="SMART" id="SM00260">
    <property type="entry name" value="CheW"/>
    <property type="match status" value="1"/>
</dbReference>
<evidence type="ECO:0000256" key="2">
    <source>
        <dbReference type="ARBA" id="ARBA00012438"/>
    </source>
</evidence>
<feature type="region of interest" description="Disordered" evidence="8">
    <location>
        <begin position="125"/>
        <end position="195"/>
    </location>
</feature>
<keyword evidence="5" id="KW-0418">Kinase</keyword>
<feature type="domain" description="CheW-like" evidence="11">
    <location>
        <begin position="553"/>
        <end position="687"/>
    </location>
</feature>
<dbReference type="Pfam" id="PF01627">
    <property type="entry name" value="Hpt"/>
    <property type="match status" value="1"/>
</dbReference>
<evidence type="ECO:0000313" key="14">
    <source>
        <dbReference type="Proteomes" id="UP001291309"/>
    </source>
</evidence>
<dbReference type="Gene3D" id="3.30.565.10">
    <property type="entry name" value="Histidine kinase-like ATPase, C-terminal domain"/>
    <property type="match status" value="1"/>
</dbReference>
<dbReference type="InterPro" id="IPR008207">
    <property type="entry name" value="Sig_transdc_His_kin_Hpt_dom"/>
</dbReference>
<dbReference type="PROSITE" id="PS50109">
    <property type="entry name" value="HIS_KIN"/>
    <property type="match status" value="1"/>
</dbReference>
<feature type="domain" description="Response regulatory" evidence="10">
    <location>
        <begin position="707"/>
        <end position="823"/>
    </location>
</feature>
<proteinExistence type="predicted"/>
<dbReference type="Gene3D" id="2.30.30.40">
    <property type="entry name" value="SH3 Domains"/>
    <property type="match status" value="1"/>
</dbReference>
<organism evidence="13 14">
    <name type="scientific">Hyalangium rubrum</name>
    <dbReference type="NCBI Taxonomy" id="3103134"/>
    <lineage>
        <taxon>Bacteria</taxon>
        <taxon>Pseudomonadati</taxon>
        <taxon>Myxococcota</taxon>
        <taxon>Myxococcia</taxon>
        <taxon>Myxococcales</taxon>
        <taxon>Cystobacterineae</taxon>
        <taxon>Archangiaceae</taxon>
        <taxon>Hyalangium</taxon>
    </lineage>
</organism>
<dbReference type="Pfam" id="PF00072">
    <property type="entry name" value="Response_reg"/>
    <property type="match status" value="1"/>
</dbReference>
<dbReference type="InterPro" id="IPR005467">
    <property type="entry name" value="His_kinase_dom"/>
</dbReference>
<dbReference type="SMART" id="SM00073">
    <property type="entry name" value="HPT"/>
    <property type="match status" value="1"/>
</dbReference>
<dbReference type="InterPro" id="IPR011006">
    <property type="entry name" value="CheY-like_superfamily"/>
</dbReference>
<evidence type="ECO:0000259" key="11">
    <source>
        <dbReference type="PROSITE" id="PS50851"/>
    </source>
</evidence>
<keyword evidence="4" id="KW-0808">Transferase</keyword>
<evidence type="ECO:0000256" key="7">
    <source>
        <dbReference type="PROSITE-ProRule" id="PRU00169"/>
    </source>
</evidence>
<feature type="domain" description="HPt" evidence="12">
    <location>
        <begin position="1"/>
        <end position="106"/>
    </location>
</feature>
<dbReference type="InterPro" id="IPR003594">
    <property type="entry name" value="HATPase_dom"/>
</dbReference>
<dbReference type="InterPro" id="IPR004358">
    <property type="entry name" value="Sig_transdc_His_kin-like_C"/>
</dbReference>
<reference evidence="13 14" key="1">
    <citation type="submission" date="2023-12" db="EMBL/GenBank/DDBJ databases">
        <title>the genome sequence of Hyalangium sp. s54d21.</title>
        <authorList>
            <person name="Zhang X."/>
        </authorList>
    </citation>
    <scope>NUCLEOTIDE SEQUENCE [LARGE SCALE GENOMIC DNA]</scope>
    <source>
        <strain evidence="14">s54d21</strain>
    </source>
</reference>
<dbReference type="PANTHER" id="PTHR43395">
    <property type="entry name" value="SENSOR HISTIDINE KINASE CHEA"/>
    <property type="match status" value="1"/>
</dbReference>
<dbReference type="PRINTS" id="PR00344">
    <property type="entry name" value="BCTRLSENSOR"/>
</dbReference>
<evidence type="ECO:0000256" key="3">
    <source>
        <dbReference type="ARBA" id="ARBA00022553"/>
    </source>
</evidence>
<comment type="caution">
    <text evidence="13">The sequence shown here is derived from an EMBL/GenBank/DDBJ whole genome shotgun (WGS) entry which is preliminary data.</text>
</comment>
<feature type="compositionally biased region" description="Low complexity" evidence="8">
    <location>
        <begin position="207"/>
        <end position="224"/>
    </location>
</feature>
<dbReference type="Proteomes" id="UP001291309">
    <property type="component" value="Unassembled WGS sequence"/>
</dbReference>
<evidence type="ECO:0000259" key="10">
    <source>
        <dbReference type="PROSITE" id="PS50110"/>
    </source>
</evidence>
<feature type="domain" description="Histidine kinase" evidence="9">
    <location>
        <begin position="309"/>
        <end position="551"/>
    </location>
</feature>
<dbReference type="Pfam" id="PF01584">
    <property type="entry name" value="CheW"/>
    <property type="match status" value="1"/>
</dbReference>
<dbReference type="CDD" id="cd00088">
    <property type="entry name" value="HPT"/>
    <property type="match status" value="1"/>
</dbReference>
<dbReference type="SUPFAM" id="SSF47226">
    <property type="entry name" value="Histidine-containing phosphotransfer domain, HPT domain"/>
    <property type="match status" value="1"/>
</dbReference>
<evidence type="ECO:0000259" key="12">
    <source>
        <dbReference type="PROSITE" id="PS50894"/>
    </source>
</evidence>
<dbReference type="InterPro" id="IPR001789">
    <property type="entry name" value="Sig_transdc_resp-reg_receiver"/>
</dbReference>
<keyword evidence="3 7" id="KW-0597">Phosphoprotein</keyword>
<dbReference type="EMBL" id="JAXIVS010000011">
    <property type="protein sequence ID" value="MDY7230548.1"/>
    <property type="molecule type" value="Genomic_DNA"/>
</dbReference>
<dbReference type="InterPro" id="IPR002545">
    <property type="entry name" value="CheW-lke_dom"/>
</dbReference>
<dbReference type="InterPro" id="IPR036890">
    <property type="entry name" value="HATPase_C_sf"/>
</dbReference>
<dbReference type="InterPro" id="IPR036061">
    <property type="entry name" value="CheW-like_dom_sf"/>
</dbReference>
<feature type="modified residue" description="4-aspartylphosphate" evidence="7">
    <location>
        <position position="756"/>
    </location>
</feature>
<evidence type="ECO:0000256" key="6">
    <source>
        <dbReference type="PROSITE-ProRule" id="PRU00110"/>
    </source>
</evidence>
<gene>
    <name evidence="13" type="ORF">SYV04_29405</name>
</gene>
<dbReference type="PROSITE" id="PS50851">
    <property type="entry name" value="CHEW"/>
    <property type="match status" value="1"/>
</dbReference>
<dbReference type="InterPro" id="IPR036641">
    <property type="entry name" value="HPT_dom_sf"/>
</dbReference>
<dbReference type="InterPro" id="IPR051315">
    <property type="entry name" value="Bact_Chemotaxis_CheA"/>
</dbReference>
<comment type="catalytic activity">
    <reaction evidence="1">
        <text>ATP + protein L-histidine = ADP + protein N-phospho-L-histidine.</text>
        <dbReference type="EC" id="2.7.13.3"/>
    </reaction>
</comment>
<dbReference type="SUPFAM" id="SSF52172">
    <property type="entry name" value="CheY-like"/>
    <property type="match status" value="1"/>
</dbReference>
<feature type="compositionally biased region" description="Pro residues" evidence="8">
    <location>
        <begin position="229"/>
        <end position="250"/>
    </location>
</feature>
<dbReference type="PANTHER" id="PTHR43395:SF1">
    <property type="entry name" value="CHEMOTAXIS PROTEIN CHEA"/>
    <property type="match status" value="1"/>
</dbReference>
<dbReference type="RefSeq" id="WP_321549267.1">
    <property type="nucleotide sequence ID" value="NZ_JAXIVS010000011.1"/>
</dbReference>
<evidence type="ECO:0000313" key="13">
    <source>
        <dbReference type="EMBL" id="MDY7230548.1"/>
    </source>
</evidence>
<evidence type="ECO:0000256" key="8">
    <source>
        <dbReference type="SAM" id="MobiDB-lite"/>
    </source>
</evidence>
<name>A0ABU5HCJ1_9BACT</name>
<sequence>MTPRDRLLKQFRDLVGVRLDKINRSIVELEATGNVETGRKALRELHGLKGEARMMGFDSINVLVHEMEELVRSIEPAQYALSHDSADALLKSADAVTILSGLVASDDAPEVEKLVSWLRERTRVEQTQLGGPPPEPVVIPAVTKSPTVGGPRTPVPLANPPPRTPTPAKGAPRISTPVPLPQGSLGSTGTATGQSVATHAKALQGAALQGTTAQPQGATPATGGNPVRRTPPNPEPSTPLKAPAPAPSGPGPNAAVQPPRPEPRADSSVRIEAASLDLLTSAATNLKQVARRRELANGKRLALARELTQLAREAEDLGPAAAALAARLGKAKELAAALHRESKLLANEELRDLGQVVEEVQRIRMLPLSVLFEPYPRMVRDLARELGKEVELVTDGEDTRADRAVVEALRDPLLHLIRNALDHGLESRVDRVGSNKRPKGCLTLRASREGNRIILRVEDDGVGLDTGMLRKVAVRRGFLDEGAASALTEGQARELIFISGFSSRDVTTDISGRGVGLDAVRSAVQSLGGDVSVESAPGWGTIFEIRVPVSLTVAPLLFVKAGEETLALSASHVSRALKLELSSMSEIAGRPALDVEGRVLPFAHLSALLGLAPERPPAEGELVLVVRSQGVTAALAVERVLEERVQAILPLKGLLARFSHLTGATTLADGRLAMVLSAAYLTAGAHGSVSIKLPRAAPRTVEVQRRRILVVDDSPLTRELISALLEAVGYDIITASDGVEALHQLSLHPVDLVVTDLEMPGLDGLELTRQLKNHEKFNRLPVIILTTRGGEEDRKRGLAVGANGYITKGDLVRQDLVDVVKRLLG</sequence>
<feature type="modified residue" description="Phosphohistidine" evidence="6">
    <location>
        <position position="46"/>
    </location>
</feature>
<dbReference type="Pfam" id="PF02518">
    <property type="entry name" value="HATPase_c"/>
    <property type="match status" value="1"/>
</dbReference>
<evidence type="ECO:0000256" key="5">
    <source>
        <dbReference type="ARBA" id="ARBA00022777"/>
    </source>
</evidence>
<dbReference type="Gene3D" id="3.40.50.2300">
    <property type="match status" value="1"/>
</dbReference>
<dbReference type="PROSITE" id="PS50894">
    <property type="entry name" value="HPT"/>
    <property type="match status" value="1"/>
</dbReference>
<evidence type="ECO:0000259" key="9">
    <source>
        <dbReference type="PROSITE" id="PS50109"/>
    </source>
</evidence>
<dbReference type="SUPFAM" id="SSF55874">
    <property type="entry name" value="ATPase domain of HSP90 chaperone/DNA topoisomerase II/histidine kinase"/>
    <property type="match status" value="1"/>
</dbReference>
<evidence type="ECO:0000256" key="1">
    <source>
        <dbReference type="ARBA" id="ARBA00000085"/>
    </source>
</evidence>
<dbReference type="PROSITE" id="PS50110">
    <property type="entry name" value="RESPONSE_REGULATORY"/>
    <property type="match status" value="1"/>
</dbReference>
<accession>A0ABU5HCJ1</accession>
<dbReference type="SUPFAM" id="SSF50341">
    <property type="entry name" value="CheW-like"/>
    <property type="match status" value="1"/>
</dbReference>
<feature type="compositionally biased region" description="Pro residues" evidence="8">
    <location>
        <begin position="153"/>
        <end position="165"/>
    </location>
</feature>
<feature type="compositionally biased region" description="Polar residues" evidence="8">
    <location>
        <begin position="184"/>
        <end position="195"/>
    </location>
</feature>
<feature type="region of interest" description="Disordered" evidence="8">
    <location>
        <begin position="207"/>
        <end position="268"/>
    </location>
</feature>
<dbReference type="Gene3D" id="1.20.120.160">
    <property type="entry name" value="HPT domain"/>
    <property type="match status" value="1"/>
</dbReference>
<dbReference type="SMART" id="SM00387">
    <property type="entry name" value="HATPase_c"/>
    <property type="match status" value="1"/>
</dbReference>
<keyword evidence="14" id="KW-1185">Reference proteome</keyword>